<proteinExistence type="predicted"/>
<keyword evidence="2" id="KW-1133">Transmembrane helix</keyword>
<accession>X0PNH4</accession>
<dbReference type="OrthoDB" id="5191711at2"/>
<feature type="domain" description="Anti-sigma-D factor RsdA sigma factor binding region" evidence="3">
    <location>
        <begin position="26"/>
        <end position="71"/>
    </location>
</feature>
<feature type="region of interest" description="Disordered" evidence="1">
    <location>
        <begin position="1"/>
        <end position="23"/>
    </location>
</feature>
<evidence type="ECO:0000259" key="3">
    <source>
        <dbReference type="Pfam" id="PF16751"/>
    </source>
</evidence>
<organism evidence="4 5">
    <name type="scientific">Rhodococcus wratislaviensis NBRC 100605</name>
    <dbReference type="NCBI Taxonomy" id="1219028"/>
    <lineage>
        <taxon>Bacteria</taxon>
        <taxon>Bacillati</taxon>
        <taxon>Actinomycetota</taxon>
        <taxon>Actinomycetes</taxon>
        <taxon>Mycobacteriales</taxon>
        <taxon>Nocardiaceae</taxon>
        <taxon>Rhodococcus</taxon>
    </lineage>
</organism>
<feature type="compositionally biased region" description="Low complexity" evidence="1">
    <location>
        <begin position="274"/>
        <end position="295"/>
    </location>
</feature>
<dbReference type="EMBL" id="BAWF01000011">
    <property type="protein sequence ID" value="GAF44138.1"/>
    <property type="molecule type" value="Genomic_DNA"/>
</dbReference>
<evidence type="ECO:0000313" key="5">
    <source>
        <dbReference type="Proteomes" id="UP000019491"/>
    </source>
</evidence>
<feature type="compositionally biased region" description="Low complexity" evidence="1">
    <location>
        <begin position="217"/>
        <end position="240"/>
    </location>
</feature>
<reference evidence="4 5" key="1">
    <citation type="submission" date="2014-02" db="EMBL/GenBank/DDBJ databases">
        <title>Whole genome shotgun sequence of Rhodococcus wratislaviensis NBRC 100605.</title>
        <authorList>
            <person name="Hosoyama A."/>
            <person name="Tsuchikane K."/>
            <person name="Yoshida I."/>
            <person name="Ohji S."/>
            <person name="Ichikawa N."/>
            <person name="Yamazoe A."/>
            <person name="Fujita N."/>
        </authorList>
    </citation>
    <scope>NUCLEOTIDE SEQUENCE [LARGE SCALE GENOMIC DNA]</scope>
    <source>
        <strain evidence="4 5">NBRC 100605</strain>
    </source>
</reference>
<feature type="compositionally biased region" description="Pro residues" evidence="1">
    <location>
        <begin position="263"/>
        <end position="273"/>
    </location>
</feature>
<dbReference type="RefSeq" id="WP_037229641.1">
    <property type="nucleotide sequence ID" value="NZ_BAWF01000011.1"/>
</dbReference>
<dbReference type="Gene3D" id="6.10.250.1300">
    <property type="match status" value="1"/>
</dbReference>
<protein>
    <recommendedName>
        <fullName evidence="3">Anti-sigma-D factor RsdA sigma factor binding region domain-containing protein</fullName>
    </recommendedName>
</protein>
<evidence type="ECO:0000256" key="1">
    <source>
        <dbReference type="SAM" id="MobiDB-lite"/>
    </source>
</evidence>
<keyword evidence="2" id="KW-0812">Transmembrane</keyword>
<feature type="region of interest" description="Disordered" evidence="1">
    <location>
        <begin position="208"/>
        <end position="382"/>
    </location>
</feature>
<gene>
    <name evidence="4" type="ORF">RW1_011_01650</name>
</gene>
<feature type="transmembrane region" description="Helical" evidence="2">
    <location>
        <begin position="103"/>
        <end position="126"/>
    </location>
</feature>
<keyword evidence="2" id="KW-0472">Membrane</keyword>
<dbReference type="Proteomes" id="UP000019491">
    <property type="component" value="Unassembled WGS sequence"/>
</dbReference>
<sequence>MRGLARGIKRNGNPDADLPGDDAPVDVAAVRRDDALIDAIAAGGPVETDSPEQDQLALLLTNWRADIVATPMPTGPLLDDVIAAIDASDARSARSAARGKLRLLRPIAGAAAAIAVVMGGATIFSYNAAPGDPLWSVKSVVFSQQADSTVAQIDTTSQLQEAERLIAAGDAEAAKNLLESAADRAGGVRDADMRTELDAWRAKLAAEVEKIAPTTPPATTTPGTTTTDTPTQTTELPATPGSTTAPGVEQLPGTLPTDMQVPGLPPTSLPPLPTTTLTLPPETLPSTSPEPTITMVPPPQPPLPVPSDNPTTQPPPPTPPDNPTPQPPPPPPPDNPTPQPPPPPPPDNPTPQPPPATPPDNPTQQPPPEPSSAPLPPPVPTS</sequence>
<evidence type="ECO:0000313" key="4">
    <source>
        <dbReference type="EMBL" id="GAF44138.1"/>
    </source>
</evidence>
<feature type="compositionally biased region" description="Pro residues" evidence="1">
    <location>
        <begin position="296"/>
        <end position="382"/>
    </location>
</feature>
<comment type="caution">
    <text evidence="4">The sequence shown here is derived from an EMBL/GenBank/DDBJ whole genome shotgun (WGS) entry which is preliminary data.</text>
</comment>
<name>X0PNH4_RHOWR</name>
<evidence type="ECO:0000256" key="2">
    <source>
        <dbReference type="SAM" id="Phobius"/>
    </source>
</evidence>
<dbReference type="AlphaFoldDB" id="X0PNH4"/>
<dbReference type="Pfam" id="PF16751">
    <property type="entry name" value="RsdA_SigD_bd"/>
    <property type="match status" value="1"/>
</dbReference>
<dbReference type="InterPro" id="IPR031928">
    <property type="entry name" value="RsdA_SigD-bd"/>
</dbReference>
<keyword evidence="5" id="KW-1185">Reference proteome</keyword>